<feature type="signal peptide" evidence="2">
    <location>
        <begin position="1"/>
        <end position="21"/>
    </location>
</feature>
<organism evidence="3 4">
    <name type="scientific">Haemophilus ducreyi</name>
    <dbReference type="NCBI Taxonomy" id="730"/>
    <lineage>
        <taxon>Bacteria</taxon>
        <taxon>Pseudomonadati</taxon>
        <taxon>Pseudomonadota</taxon>
        <taxon>Gammaproteobacteria</taxon>
        <taxon>Pasteurellales</taxon>
        <taxon>Pasteurellaceae</taxon>
        <taxon>Haemophilus</taxon>
    </lineage>
</organism>
<name>A0AAC8UC53_HAEDC</name>
<dbReference type="RefSeq" id="WP_010944624.1">
    <property type="nucleotide sequence ID" value="NZ_CP011218.1"/>
</dbReference>
<keyword evidence="2" id="KW-0732">Signal</keyword>
<protein>
    <submittedName>
        <fullName evidence="3">Membrane protein</fullName>
    </submittedName>
</protein>
<gene>
    <name evidence="3" type="ORF">RZ57_02530</name>
</gene>
<dbReference type="Proteomes" id="UP000060132">
    <property type="component" value="Chromosome"/>
</dbReference>
<accession>A0AAC8UC53</accession>
<dbReference type="SUPFAM" id="SSF56935">
    <property type="entry name" value="Porins"/>
    <property type="match status" value="1"/>
</dbReference>
<keyword evidence="1" id="KW-0472">Membrane</keyword>
<reference evidence="3 4" key="1">
    <citation type="journal article" date="2015" name="PLoS Negl. Trop. Dis.">
        <title>Haemophilus ducreyi Cutaneous Ulcer Strains Are Nearly Identical to Class I Genital Ulcer Strains.</title>
        <authorList>
            <person name="Gangaiah D."/>
            <person name="Webb K.M."/>
            <person name="Humphreys T.L."/>
            <person name="Fortney K.R."/>
            <person name="Toh E."/>
            <person name="Tai A."/>
            <person name="Katz S.S."/>
            <person name="Pillay A."/>
            <person name="Chen C.Y."/>
            <person name="Roberts S.A."/>
            <person name="Munson R.S.Jr."/>
            <person name="Spinola S.M."/>
        </authorList>
    </citation>
    <scope>NUCLEOTIDE SEQUENCE [LARGE SCALE GENOMIC DNA]</scope>
    <source>
        <strain evidence="4">CLU2</strain>
    </source>
</reference>
<comment type="similarity">
    <text evidence="1">Belongs to the TonB-dependent receptor family.</text>
</comment>
<dbReference type="Gene3D" id="2.170.130.10">
    <property type="entry name" value="TonB-dependent receptor, plug domain"/>
    <property type="match status" value="1"/>
</dbReference>
<dbReference type="EMBL" id="CP011219">
    <property type="protein sequence ID" value="AKO32087.1"/>
    <property type="molecule type" value="Genomic_DNA"/>
</dbReference>
<dbReference type="InterPro" id="IPR039426">
    <property type="entry name" value="TonB-dep_rcpt-like"/>
</dbReference>
<feature type="chain" id="PRO_5041993650" evidence="2">
    <location>
        <begin position="22"/>
        <end position="831"/>
    </location>
</feature>
<dbReference type="InterPro" id="IPR037066">
    <property type="entry name" value="Plug_dom_sf"/>
</dbReference>
<evidence type="ECO:0000313" key="4">
    <source>
        <dbReference type="Proteomes" id="UP000060132"/>
    </source>
</evidence>
<dbReference type="GO" id="GO:0009279">
    <property type="term" value="C:cell outer membrane"/>
    <property type="evidence" value="ECO:0007669"/>
    <property type="project" value="UniProtKB-SubCell"/>
</dbReference>
<dbReference type="OMA" id="REFWLEV"/>
<keyword evidence="1" id="KW-1134">Transmembrane beta strand</keyword>
<evidence type="ECO:0000313" key="3">
    <source>
        <dbReference type="EMBL" id="AKO32087.1"/>
    </source>
</evidence>
<proteinExistence type="inferred from homology"/>
<keyword evidence="1" id="KW-0813">Transport</keyword>
<dbReference type="PROSITE" id="PS52016">
    <property type="entry name" value="TONB_DEPENDENT_REC_3"/>
    <property type="match status" value="1"/>
</dbReference>
<evidence type="ECO:0000256" key="2">
    <source>
        <dbReference type="SAM" id="SignalP"/>
    </source>
</evidence>
<comment type="subcellular location">
    <subcellularLocation>
        <location evidence="1">Cell outer membrane</location>
        <topology evidence="1">Multi-pass membrane protein</topology>
    </subcellularLocation>
</comment>
<dbReference type="AlphaFoldDB" id="A0AAC8UC53"/>
<evidence type="ECO:0000256" key="1">
    <source>
        <dbReference type="PROSITE-ProRule" id="PRU01360"/>
    </source>
</evidence>
<keyword evidence="1" id="KW-0812">Transmembrane</keyword>
<keyword evidence="1" id="KW-0998">Cell outer membrane</keyword>
<sequence>MKLNKISLFVSLSLFSTQMYANTELGTIYVKGNVNSTSSGKYSFTEKLFNTKLRANSHISDALASLPAVQVSNTHNGNTLGEITPQNISFHGERYYNNNFMLNGMGINDNINPIGLGANGVINVNAVKTINPEHIPIGHPQAFWLSPDLIGKVDVLESNVSSRYGSFTGGAVDAQLKEPNAERASGAISYRTTHSAWTRFHLDGAYKDEFQRATSPLLQPKFDKHETTIQLNQPLSAHSALLFAYSRQQSAVPQHQQFLHKWVGRHRRNESLLLSYKNEVNDNNRLLANAIYAPHYADEYLDNALDGRFRISGGGLLTNIKWENYNRLGLLTSELSYRHNRTQTKYDADTLYRYTKTDSINWISDPNTEEATKGGIGKRYTEQKSVQLKQHLQFKKLELAHTTHEASVGWEWQYNQSALKQPKLARQYTGARKYYAEGKPFDIENCTDCIPKEQYFTLKVDYLPLNGKVNHQRLAFYLEDKIKWRDVTFVPGMRFDYAQFTHKWNIAPRTYLDYDLFGQDKTHFSAGFNRYYAGDFVEYKLRSAFNASNEYDRDTYDSEWKLTKSQLNIAYKGNKIKTPYSDEWNVGVNQKIANSVWQLKWVKRQSKDQFITQVDFDAKPQQRWLSNLGKGTHYTISLEVENIAPIQTQYAELGWQAGLAWTKARTNQTRDYTQMDWNNFGVKKMLHNGKLDTVDHLPAQDFNLPWKGYAQLDSYFPSLNLRWAQRINYESASNQYVLNGFRCKKEELACQGYEGSVVKVNKRRNPHSITLDWFFDWKKPLTNNRILSVNMSILNVLNRVQKANQVTEDHENYYQTYRPGRQFWLGIKYEW</sequence>